<dbReference type="AlphaFoldDB" id="A0A5C3NUS7"/>
<proteinExistence type="predicted"/>
<keyword evidence="3" id="KW-1185">Reference proteome</keyword>
<protein>
    <recommendedName>
        <fullName evidence="1">DUF6589 domain-containing protein</fullName>
    </recommendedName>
</protein>
<accession>A0A5C3NUS7</accession>
<organism evidence="2 3">
    <name type="scientific">Polyporus arcularius HHB13444</name>
    <dbReference type="NCBI Taxonomy" id="1314778"/>
    <lineage>
        <taxon>Eukaryota</taxon>
        <taxon>Fungi</taxon>
        <taxon>Dikarya</taxon>
        <taxon>Basidiomycota</taxon>
        <taxon>Agaricomycotina</taxon>
        <taxon>Agaricomycetes</taxon>
        <taxon>Polyporales</taxon>
        <taxon>Polyporaceae</taxon>
        <taxon>Polyporus</taxon>
    </lineage>
</organism>
<evidence type="ECO:0000313" key="3">
    <source>
        <dbReference type="Proteomes" id="UP000308197"/>
    </source>
</evidence>
<reference evidence="2 3" key="1">
    <citation type="journal article" date="2019" name="Nat. Ecol. Evol.">
        <title>Megaphylogeny resolves global patterns of mushroom evolution.</title>
        <authorList>
            <person name="Varga T."/>
            <person name="Krizsan K."/>
            <person name="Foldi C."/>
            <person name="Dima B."/>
            <person name="Sanchez-Garcia M."/>
            <person name="Sanchez-Ramirez S."/>
            <person name="Szollosi G.J."/>
            <person name="Szarkandi J.G."/>
            <person name="Papp V."/>
            <person name="Albert L."/>
            <person name="Andreopoulos W."/>
            <person name="Angelini C."/>
            <person name="Antonin V."/>
            <person name="Barry K.W."/>
            <person name="Bougher N.L."/>
            <person name="Buchanan P."/>
            <person name="Buyck B."/>
            <person name="Bense V."/>
            <person name="Catcheside P."/>
            <person name="Chovatia M."/>
            <person name="Cooper J."/>
            <person name="Damon W."/>
            <person name="Desjardin D."/>
            <person name="Finy P."/>
            <person name="Geml J."/>
            <person name="Haridas S."/>
            <person name="Hughes K."/>
            <person name="Justo A."/>
            <person name="Karasinski D."/>
            <person name="Kautmanova I."/>
            <person name="Kiss B."/>
            <person name="Kocsube S."/>
            <person name="Kotiranta H."/>
            <person name="LaButti K.M."/>
            <person name="Lechner B.E."/>
            <person name="Liimatainen K."/>
            <person name="Lipzen A."/>
            <person name="Lukacs Z."/>
            <person name="Mihaltcheva S."/>
            <person name="Morgado L.N."/>
            <person name="Niskanen T."/>
            <person name="Noordeloos M.E."/>
            <person name="Ohm R.A."/>
            <person name="Ortiz-Santana B."/>
            <person name="Ovrebo C."/>
            <person name="Racz N."/>
            <person name="Riley R."/>
            <person name="Savchenko A."/>
            <person name="Shiryaev A."/>
            <person name="Soop K."/>
            <person name="Spirin V."/>
            <person name="Szebenyi C."/>
            <person name="Tomsovsky M."/>
            <person name="Tulloss R.E."/>
            <person name="Uehling J."/>
            <person name="Grigoriev I.V."/>
            <person name="Vagvolgyi C."/>
            <person name="Papp T."/>
            <person name="Martin F.M."/>
            <person name="Miettinen O."/>
            <person name="Hibbett D.S."/>
            <person name="Nagy L.G."/>
        </authorList>
    </citation>
    <scope>NUCLEOTIDE SEQUENCE [LARGE SCALE GENOMIC DNA]</scope>
    <source>
        <strain evidence="2 3">HHB13444</strain>
    </source>
</reference>
<dbReference type="Pfam" id="PF20231">
    <property type="entry name" value="DUF6589"/>
    <property type="match status" value="1"/>
</dbReference>
<evidence type="ECO:0000313" key="2">
    <source>
        <dbReference type="EMBL" id="TFK81105.1"/>
    </source>
</evidence>
<name>A0A5C3NUS7_9APHY</name>
<dbReference type="InterPro" id="IPR046496">
    <property type="entry name" value="DUF6589"/>
</dbReference>
<dbReference type="Proteomes" id="UP000308197">
    <property type="component" value="Unassembled WGS sequence"/>
</dbReference>
<sequence>MEDEYFAAFGDDFLDEDFFSVPDFMQDIPIPAPPVPPTPLRPRSRPEQAFHRTDHLREQLVDGEVESKVASVLAFMKVLGLNLEVFLDCIFWGHDACTKNRDVVYARTGFLGSETFERVMYRLWKPPTRASSHEAVMRDFVLDATGQLLERELKQIAGLLTSPKDGLTKENLTSLNLRELGEVLRDSEAPDLWAMLARLSQTDRQIKENTMKDPFLVILTIIVMMSYSRSHDVSRVIELWSIYLKSCGLAARAFDALHALGLTMSHKWAAEAYSKISKAAQEETRLAIAEFPHFGSHDNLNIPLRVFSQRMFNKNHFINASAATIWVLPKEAFDFLPENIRSLVQEQRREGAKTRFSLTEIYEPPVEVTARRRAQDKHRILRFLLESPAFAEYEHRDDPLLAAPPPTDLLPCGASCIVGEHILETAEVDESSYEGTGQLCAKIWPSQMGYGGTEEERRKTGFERLIVWVGDQLTVERMRGLIRYLFDEPNSYDRMDFYEPHFGWFHALMTVAASLHSQYLGTSAGAGLRKAFEVLGRKGLMKAETKGIFWHDLDEALWHIADGHFRALWCEVSGAQSLADLATKSAAELAQLVDEIYETRCSREALVRLQGRPDDERDEIGEQILMFGMDILPYLDLREAIRIGDVGRMEDLLPVLLFRFAGGGNHKYAIEILELIQKLRHEWPTPLRTYIRRYCWLLNKSGRRDGFFPVDLGQEHNIRDIKVTWRSFGPGATFSYIQKISPAIPTLRAVREAIRAQFPALLGRGTRHGTPSKEADVDRIEAMYKGSEMHKQIRGRTFKSSMDQAPDVITQGAEKLVAEGVVDRWWNDRNFERSTQEVYSVEEYAAMDVDSD</sequence>
<feature type="domain" description="DUF6589" evidence="1">
    <location>
        <begin position="356"/>
        <end position="768"/>
    </location>
</feature>
<gene>
    <name evidence="2" type="ORF">K466DRAFT_634821</name>
</gene>
<dbReference type="InParanoid" id="A0A5C3NUS7"/>
<evidence type="ECO:0000259" key="1">
    <source>
        <dbReference type="Pfam" id="PF20231"/>
    </source>
</evidence>
<dbReference type="STRING" id="1314778.A0A5C3NUS7"/>
<dbReference type="EMBL" id="ML211654">
    <property type="protein sequence ID" value="TFK81105.1"/>
    <property type="molecule type" value="Genomic_DNA"/>
</dbReference>